<evidence type="ECO:0000256" key="5">
    <source>
        <dbReference type="ARBA" id="ARBA00023136"/>
    </source>
</evidence>
<keyword evidence="6" id="KW-0325">Glycoprotein</keyword>
<dbReference type="GO" id="GO:0098552">
    <property type="term" value="C:side of membrane"/>
    <property type="evidence" value="ECO:0007669"/>
    <property type="project" value="UniProtKB-KW"/>
</dbReference>
<dbReference type="GO" id="GO:0005886">
    <property type="term" value="C:plasma membrane"/>
    <property type="evidence" value="ECO:0007669"/>
    <property type="project" value="UniProtKB-SubCell"/>
</dbReference>
<dbReference type="AlphaFoldDB" id="M4T021"/>
<organism evidence="11">
    <name type="scientific">Trypanosoma brucei</name>
    <dbReference type="NCBI Taxonomy" id="5691"/>
    <lineage>
        <taxon>Eukaryota</taxon>
        <taxon>Discoba</taxon>
        <taxon>Euglenozoa</taxon>
        <taxon>Kinetoplastea</taxon>
        <taxon>Metakinetoplastina</taxon>
        <taxon>Trypanosomatida</taxon>
        <taxon>Trypanosomatidae</taxon>
        <taxon>Trypanosoma</taxon>
    </lineage>
</organism>
<evidence type="ECO:0000256" key="7">
    <source>
        <dbReference type="ARBA" id="ARBA00023288"/>
    </source>
</evidence>
<evidence type="ECO:0000256" key="6">
    <source>
        <dbReference type="ARBA" id="ARBA00023180"/>
    </source>
</evidence>
<proteinExistence type="predicted"/>
<name>M4T021_9TRYP</name>
<dbReference type="Pfam" id="PF00913">
    <property type="entry name" value="Trypan_glycop"/>
    <property type="match status" value="1"/>
</dbReference>
<dbReference type="SUPFAM" id="SSF58087">
    <property type="entry name" value="Variant surface glycoprotein (N-terminal domain)"/>
    <property type="match status" value="1"/>
</dbReference>
<comment type="subcellular location">
    <subcellularLocation>
        <location evidence="2">Cell membrane</location>
        <topology evidence="2">Lipid-anchor</topology>
        <topology evidence="2">GPI-anchor</topology>
    </subcellularLocation>
</comment>
<dbReference type="Gene3D" id="1.10.470.10">
    <property type="entry name" value="Variant Surface Glycoprotein, subunit A, domain 2"/>
    <property type="match status" value="1"/>
</dbReference>
<feature type="compositionally biased region" description="Basic and acidic residues" evidence="8">
    <location>
        <begin position="473"/>
        <end position="482"/>
    </location>
</feature>
<dbReference type="GO" id="GO:0042783">
    <property type="term" value="P:symbiont-mediated evasion of host immune response"/>
    <property type="evidence" value="ECO:0007669"/>
    <property type="project" value="InterPro"/>
</dbReference>
<evidence type="ECO:0000256" key="4">
    <source>
        <dbReference type="ARBA" id="ARBA00022622"/>
    </source>
</evidence>
<dbReference type="Pfam" id="PF10659">
    <property type="entry name" value="Trypan_glycop_C"/>
    <property type="match status" value="1"/>
</dbReference>
<evidence type="ECO:0000256" key="3">
    <source>
        <dbReference type="ARBA" id="ARBA00022475"/>
    </source>
</evidence>
<comment type="function">
    <text evidence="1">VSG forms a coat on the surface of the parasite. The trypanosome evades the immune response of the host by expressing a series of antigenically distinct VSGs from an estimated 1000 VSG genes.</text>
</comment>
<evidence type="ECO:0000256" key="2">
    <source>
        <dbReference type="ARBA" id="ARBA00004609"/>
    </source>
</evidence>
<dbReference type="InterPro" id="IPR019609">
    <property type="entry name" value="Variant_surf_glycoprt_trypan_C"/>
</dbReference>
<evidence type="ECO:0000313" key="11">
    <source>
        <dbReference type="EMBL" id="AGH61001.1"/>
    </source>
</evidence>
<keyword evidence="5" id="KW-0472">Membrane</keyword>
<reference evidence="11" key="1">
    <citation type="submission" date="2013-02" db="EMBL/GenBank/DDBJ databases">
        <authorList>
            <person name="Cross G.A.M."/>
            <person name="Kim H.-S."/>
            <person name="Wickstead B."/>
        </authorList>
    </citation>
    <scope>NUCLEOTIDE SEQUENCE</scope>
    <source>
        <strain evidence="11">Lister 427</strain>
    </source>
</reference>
<reference evidence="11" key="2">
    <citation type="journal article" date="2014" name="Mol. Biochem. Parasitol.">
        <title>Capturing the variant surface glycoprotein repertoire (the VSGnome) of Trypanosoma brucei Lister 427.</title>
        <authorList>
            <person name="Cross G.A."/>
            <person name="Kim H.S."/>
            <person name="Wickstead B."/>
        </authorList>
    </citation>
    <scope>NUCLEOTIDE SEQUENCE</scope>
    <source>
        <strain evidence="11">Lister 427</strain>
    </source>
</reference>
<keyword evidence="7" id="KW-0449">Lipoprotein</keyword>
<accession>M4T021</accession>
<dbReference type="Gene3D" id="3.90.150.10">
    <property type="entry name" value="Variant Surface Glycoprotein, subunit A domain 1"/>
    <property type="match status" value="1"/>
</dbReference>
<sequence length="511" mass="54775">MASLQTSKAAQTRPLWAFLTMIIATGTITEASNYAFKATSMKPYCTFSKEAKEGTAKLKSRQQTAFAAYTNWRRLHNAFMLASLKLSNYTAPLTALMTYANIKAAAAEARLREQITAGIPALAKANYIAGHIDDFVQALEAMVQAAGDHNSAHACLHGETSAVATSIGGCKATSFTTPADATKTSISEALNGQTGALSASDIQATRNCAFTANHGGRFTTTAAAAGVTFGLGMFTTSTRELSTAAATKTKKLGSLSFVQTEIENLKKLDAATAAVETPPADFATVKEIIKAAANDPTMAEALRIVNKAEERKTGAELEKQLKAAFGESDKTGDTPFLTALKQTKAENRATKTQEDILTLTTEDLTAAISHKLQALLSQANAKPTCDSQLQAQNPEGLCNQIEEQTTCNRTENCHYNSTKDGKKCTLKKEVKEKLEKAKENNLTSNAVDCSKLLTQQACEDANKDGKKHCGWRSGKDNDDEKDKVKCRDSSFLLNKQFALSVVSAAFIALLF</sequence>
<keyword evidence="4" id="KW-0336">GPI-anchor</keyword>
<evidence type="ECO:0000259" key="9">
    <source>
        <dbReference type="Pfam" id="PF00913"/>
    </source>
</evidence>
<protein>
    <submittedName>
        <fullName evidence="11">Variant surface glycoprotein 432</fullName>
    </submittedName>
</protein>
<feature type="region of interest" description="Disordered" evidence="8">
    <location>
        <begin position="463"/>
        <end position="482"/>
    </location>
</feature>
<feature type="domain" description="Trypanosome variant surface glycoprotein A-type N-terminal" evidence="9">
    <location>
        <begin position="18"/>
        <end position="355"/>
    </location>
</feature>
<evidence type="ECO:0000256" key="1">
    <source>
        <dbReference type="ARBA" id="ARBA00002523"/>
    </source>
</evidence>
<dbReference type="VEuPathDB" id="TriTrypDB:Tb09.v4.0202"/>
<feature type="domain" description="Trypanosome variant surface glycoprotein C-terminal" evidence="10">
    <location>
        <begin position="398"/>
        <end position="510"/>
    </location>
</feature>
<evidence type="ECO:0000256" key="8">
    <source>
        <dbReference type="SAM" id="MobiDB-lite"/>
    </source>
</evidence>
<dbReference type="EMBL" id="KC613570">
    <property type="protein sequence ID" value="AGH61001.1"/>
    <property type="molecule type" value="Genomic_DNA"/>
</dbReference>
<dbReference type="VEuPathDB" id="TriTrypDB:Tb427_000103100"/>
<keyword evidence="3" id="KW-1003">Cell membrane</keyword>
<dbReference type="SUPFAM" id="SSF118251">
    <property type="entry name" value="Variant surface glycoprotein MITAT 1.2, VSG 221, C-terminal domain"/>
    <property type="match status" value="1"/>
</dbReference>
<dbReference type="InterPro" id="IPR001812">
    <property type="entry name" value="Trypano_VSG_A_N_dom"/>
</dbReference>
<dbReference type="InterPro" id="IPR027446">
    <property type="entry name" value="VSG_C_dom_sf"/>
</dbReference>
<evidence type="ECO:0000259" key="10">
    <source>
        <dbReference type="Pfam" id="PF10659"/>
    </source>
</evidence>